<dbReference type="InterPro" id="IPR043502">
    <property type="entry name" value="DNA/RNA_pol_sf"/>
</dbReference>
<evidence type="ECO:0000313" key="3">
    <source>
        <dbReference type="Proteomes" id="UP001172457"/>
    </source>
</evidence>
<dbReference type="PROSITE" id="PS50878">
    <property type="entry name" value="RT_POL"/>
    <property type="match status" value="1"/>
</dbReference>
<proteinExistence type="predicted"/>
<dbReference type="PANTHER" id="PTHR33116">
    <property type="entry name" value="REVERSE TRANSCRIPTASE ZINC-BINDING DOMAIN-CONTAINING PROTEIN-RELATED-RELATED"/>
    <property type="match status" value="1"/>
</dbReference>
<evidence type="ECO:0000313" key="2">
    <source>
        <dbReference type="EMBL" id="KAJ9535485.1"/>
    </source>
</evidence>
<dbReference type="CDD" id="cd01650">
    <property type="entry name" value="RT_nLTR_like"/>
    <property type="match status" value="1"/>
</dbReference>
<accession>A0AA38S3C0</accession>
<comment type="caution">
    <text evidence="2">The sequence shown here is derived from an EMBL/GenBank/DDBJ whole genome shotgun (WGS) entry which is preliminary data.</text>
</comment>
<protein>
    <recommendedName>
        <fullName evidence="1">Reverse transcriptase domain-containing protein</fullName>
    </recommendedName>
</protein>
<dbReference type="SUPFAM" id="SSF56672">
    <property type="entry name" value="DNA/RNA polymerases"/>
    <property type="match status" value="1"/>
</dbReference>
<organism evidence="2 3">
    <name type="scientific">Centaurea solstitialis</name>
    <name type="common">yellow star-thistle</name>
    <dbReference type="NCBI Taxonomy" id="347529"/>
    <lineage>
        <taxon>Eukaryota</taxon>
        <taxon>Viridiplantae</taxon>
        <taxon>Streptophyta</taxon>
        <taxon>Embryophyta</taxon>
        <taxon>Tracheophyta</taxon>
        <taxon>Spermatophyta</taxon>
        <taxon>Magnoliopsida</taxon>
        <taxon>eudicotyledons</taxon>
        <taxon>Gunneridae</taxon>
        <taxon>Pentapetalae</taxon>
        <taxon>asterids</taxon>
        <taxon>campanulids</taxon>
        <taxon>Asterales</taxon>
        <taxon>Asteraceae</taxon>
        <taxon>Carduoideae</taxon>
        <taxon>Cardueae</taxon>
        <taxon>Centaureinae</taxon>
        <taxon>Centaurea</taxon>
    </lineage>
</organism>
<dbReference type="EMBL" id="JARYMX010000229">
    <property type="protein sequence ID" value="KAJ9535485.1"/>
    <property type="molecule type" value="Genomic_DNA"/>
</dbReference>
<dbReference type="Pfam" id="PF00078">
    <property type="entry name" value="RVT_1"/>
    <property type="match status" value="1"/>
</dbReference>
<dbReference type="Pfam" id="PF13966">
    <property type="entry name" value="zf-RVT"/>
    <property type="match status" value="1"/>
</dbReference>
<dbReference type="InterPro" id="IPR026960">
    <property type="entry name" value="RVT-Znf"/>
</dbReference>
<dbReference type="Gene3D" id="3.60.10.10">
    <property type="entry name" value="Endonuclease/exonuclease/phosphatase"/>
    <property type="match status" value="1"/>
</dbReference>
<dbReference type="InterPro" id="IPR000477">
    <property type="entry name" value="RT_dom"/>
</dbReference>
<dbReference type="Proteomes" id="UP001172457">
    <property type="component" value="Unassembled WGS sequence"/>
</dbReference>
<feature type="domain" description="Reverse transcriptase" evidence="1">
    <location>
        <begin position="760"/>
        <end position="1039"/>
    </location>
</feature>
<gene>
    <name evidence="2" type="ORF">OSB04_un001384</name>
</gene>
<dbReference type="PANTHER" id="PTHR33116:SF84">
    <property type="entry name" value="RNA-DIRECTED DNA POLYMERASE"/>
    <property type="match status" value="1"/>
</dbReference>
<dbReference type="SUPFAM" id="SSF56219">
    <property type="entry name" value="DNase I-like"/>
    <property type="match status" value="1"/>
</dbReference>
<dbReference type="InterPro" id="IPR036691">
    <property type="entry name" value="Endo/exonu/phosph_ase_sf"/>
</dbReference>
<sequence>MDACTASMCDKKWGRPGFAKVLVDVWAVGELKKELEVIIPHLHDDGRDKVKIEVEYFWEPVQCSHCCVFGHKRSSCVKAVVASKAQGKRPKVVDDEGFVRVEKKQWRRKEAKPNDISVCGDASSSGTKDCDQNDVFNENDCSVKVGEEDVVEEVISVQDRVESTILDDAVQVGQLSEESDPRLVTTLPVTHPEVTKPVEPQPAAVKEGNIADKMTDEEPPRVATVIRSYQADPKPLKSILKNSSRVNSLDAGDKRKLKVGEGTTILGSDGHRKQLGSKSSKEVWNIRGLNSRIKQKEVRDSIKLHGISLFAIVETRLQIDNIAKVCVDTFGSWDWITNSSFCDRGTRIVIAWDPKTLDVMSIEGHAQFMHCLIKLKNDPQPFYVSVVYGANDLTLRRQLWSGIRKQKVLIGSQAWIIMGDFNAMLFPHDGYGGSSRRDRSMEEFALCADDVEIMDIRYSGIQYTWRQKPMSDDGVIRKLDRILSNLDFISRFGNSFVHFHPWGVSDHALGVVSFSEDLTVTKKGFKFDNFLATHQLFLPTVKDIWQQPAFGSFMHCVLCRLKKLKSPLRRLRSSYGDLSKQVATLKVELDEIQMACDRDPANLNLMEDLAHFQLAYQQACIDEEKYFAQRAKVRWLNEGDSNTRFFHNAVKERRGRNFIRSVSDIHGNFTKEDVFVAHFHSVLGTTDALVQPELDSILFHTKLTLAESLHIIRPVQDLEIKEAMFSIGNDKAPGSDGFSAKFFKAAWDVVGSDVTIAIHNFFYTARLAKELNHTLLCLIPKVPNATCVTDYRPISCCTILYKCISKVVTDRLRPFLEKLVSKAQSAFIPGRRISDNILLAYELITGYHQDRGPPRCAFKIDIRKAYDMVSWRYILHLLQQFGFHPVFIRWIEEMLQTPSYSLAINGGSFGFFKGARGIRQGDPISPYLFTLIMEGFSLILNKCIQEEPEFKYHDKCDELKITHLCFADDLFVFTHGDVASVRVIKRALDLFRSVSGLEASMDKSEVFFGNVTGPIRDQIHQLLPFKLGTFPFRYLGVPLSPTRLKSNDYGVLIRKVNGIIDNWKNKFLSFGGRKQLLVSVLQSLSVYWMSVFVLPAGVIHELEAIFRRFLWAQGDDIRGKCRLAWVDVCKPVESGGLGFKRMALWNRSLVSKHLWDILNHRNSLWVDWLWSNRFAGSIWDTRSRMEWPWVLRNILDLRDQFRPYFFSKIRNGRHTFAWSDKWLVEGSLCHLISFRSFHAAGLTRDSSVLDLVTACDGQWPSSWIQAIPSLQLKPLPTLTDGDDSVCWMENSSKMADFSVQVVWKTLEGDLPLVPWAHAVWFKGCIPKHSFCLWVAFHGRLPTQDRIALWKHEPPDMLCVFCRLVPDSHAHLFFQCRFSNQVWRRVKHQVEFYGFPETWEEIRAGISQHRRVRKMEHNLALAASVYHIWRERNMRIFQNKSRPTEKVVDAICDAILRRMAWKTLNSRTASNV</sequence>
<keyword evidence="3" id="KW-1185">Reference proteome</keyword>
<reference evidence="2" key="1">
    <citation type="submission" date="2023-03" db="EMBL/GenBank/DDBJ databases">
        <title>Chromosome-scale reference genome and RAD-based genetic map of yellow starthistle (Centaurea solstitialis) reveal putative structural variation and QTLs associated with invader traits.</title>
        <authorList>
            <person name="Reatini B."/>
            <person name="Cang F.A."/>
            <person name="Jiang Q."/>
            <person name="Mckibben M.T.W."/>
            <person name="Barker M.S."/>
            <person name="Rieseberg L.H."/>
            <person name="Dlugosch K.M."/>
        </authorList>
    </citation>
    <scope>NUCLEOTIDE SEQUENCE</scope>
    <source>
        <strain evidence="2">CAN-66</strain>
        <tissue evidence="2">Leaf</tissue>
    </source>
</reference>
<name>A0AA38S3C0_9ASTR</name>
<evidence type="ECO:0000259" key="1">
    <source>
        <dbReference type="PROSITE" id="PS50878"/>
    </source>
</evidence>